<sequence>MSMSLYGEKKKIKKQIQKVFVEERMRTSARKYPEGFDINKYFKDRIETKHTKIDAIIMDKNLDLQWFGINEDNQD</sequence>
<gene>
    <name evidence="1" type="ORF">H2C83_05810</name>
</gene>
<reference evidence="1 2" key="1">
    <citation type="submission" date="2020-07" db="EMBL/GenBank/DDBJ databases">
        <title>Thermoactinomyces phylogeny.</title>
        <authorList>
            <person name="Dunlap C."/>
        </authorList>
    </citation>
    <scope>NUCLEOTIDE SEQUENCE [LARGE SCALE GENOMIC DNA]</scope>
    <source>
        <strain evidence="1 2">AMNI-1</strain>
    </source>
</reference>
<dbReference type="EMBL" id="JACEOL010000018">
    <property type="protein sequence ID" value="MBA4601845.1"/>
    <property type="molecule type" value="Genomic_DNA"/>
</dbReference>
<proteinExistence type="predicted"/>
<dbReference type="Proteomes" id="UP000538292">
    <property type="component" value="Unassembled WGS sequence"/>
</dbReference>
<dbReference type="AlphaFoldDB" id="A0A7W1XRM1"/>
<comment type="caution">
    <text evidence="1">The sequence shown here is derived from an EMBL/GenBank/DDBJ whole genome shotgun (WGS) entry which is preliminary data.</text>
</comment>
<keyword evidence="2" id="KW-1185">Reference proteome</keyword>
<protein>
    <submittedName>
        <fullName evidence="1">Uncharacterized protein</fullName>
    </submittedName>
</protein>
<accession>A0A7W1XRM1</accession>
<evidence type="ECO:0000313" key="1">
    <source>
        <dbReference type="EMBL" id="MBA4601845.1"/>
    </source>
</evidence>
<name>A0A7W1XRM1_9BACL</name>
<evidence type="ECO:0000313" key="2">
    <source>
        <dbReference type="Proteomes" id="UP000538292"/>
    </source>
</evidence>
<organism evidence="1 2">
    <name type="scientific">Thermoactinomyces mirandus</name>
    <dbReference type="NCBI Taxonomy" id="2756294"/>
    <lineage>
        <taxon>Bacteria</taxon>
        <taxon>Bacillati</taxon>
        <taxon>Bacillota</taxon>
        <taxon>Bacilli</taxon>
        <taxon>Bacillales</taxon>
        <taxon>Thermoactinomycetaceae</taxon>
        <taxon>Thermoactinomyces</taxon>
    </lineage>
</organism>